<gene>
    <name evidence="7" type="ORF">B0T24DRAFT_617907</name>
</gene>
<evidence type="ECO:0000256" key="3">
    <source>
        <dbReference type="ARBA" id="ARBA00022989"/>
    </source>
</evidence>
<feature type="region of interest" description="Disordered" evidence="5">
    <location>
        <begin position="168"/>
        <end position="271"/>
    </location>
</feature>
<keyword evidence="2 6" id="KW-0812">Transmembrane</keyword>
<comment type="caution">
    <text evidence="7">The sequence shown here is derived from an EMBL/GenBank/DDBJ whole genome shotgun (WGS) entry which is preliminary data.</text>
</comment>
<sequence>MEAKDSAPGAVPCPVPTSQADEITLVAVLEREPPAAQGIPEPKSPAAHARPIISINTDQAKFAQGKNAQGPKKSLLSALIPGTSKRGPGAFPALNTASKEPGDPKGLAELLSPQDGAGRGSFVPKTKPRYRLDPFTPSSNLRPSVDIIAVHDFEETAEDAWTFEGGLLLRAPRSNLRDPSERDRESSRGSHDRRRRPDALPKASAAPNDGLLGTEQPELDGKGKGLEANALPGQRDPKLKVARKEVKDKSKLADGSLRSARSSSEFPDRREKRQETVNWLRDFIPRDISQSRVLGFSYPRFDKKSQIGLVSYVEKAATELLQRVKRSRQGELYENVPIIFIGYGFGGIVIQKAIQLAVQEALAWDEAAAQPVPFAEKEGFDPNSDGKEKAQVSGNGDQRDVADEKSQKPKASLANKPPDLTGPFPIGDISQLLLLDTPFPGKLDTKASKQLFPANVNIRVTQILQWIESQEKGPKLVEKVWADFQRVRGQLPQSFALSWLYSQTRARQTEGDPQKMKDEEYPAADVYGISFRSISTYQHRRLGRIPDAQDYVYRGIMFTIRSELLFQALAAQNVSLVSTVVDGKTRGVIKDKQGRTPLHAAALLYPPNEDIVTILVTDCPSDAVEGDDMGCTPLHLAVDSAWQNEPDEGMDRAGYRGVIRCLVRNMPVDLDIENNDQMSPWAKLCDRNECTCRVSCDWIWDLRDNPEPISGPAIAEDLEEPTRPEPPGEGSLEEAIMFASQGIVSEFYHAVSEKTKRLEEHITWKTTSIHEMIYDHDRGCAKILEVSRAKREGQDFRCRWIHVPANNEQWLYDLFLSIGVRDLSMTDQRYDGRSIFNRYMNPQVKKVHHNKIDIRAPEIPTWIPGISETSFQPPGTTNPQAHSLPTVLEDPGAGAGKVARPKMPPTMSDGRKASEILARYVYWEDLPPVKDPGRNKTIALFMPFLAYESHQGRRAMAREIRQDLQSEIAPLNDSGSLLGKARTRPIHYRRTLDQYSYYMLDSTERRDKDQVMYRWATKQQDRVEKKHAPILMVDQLWLWALPDGTVITSIPNTNKVSEPFNIQRILGIEIQKNKRRHAIKGPESIFDIVLKTCVNAMKRPGPGGVKLQECFQSSINKIAESEAVKMKTLLDTVKKLAKAKDPFKLTAEIDSFSKISKEMYQLVEIIDIQDELAIINSVLAIQRSVLKDLRDHFCSDDKPKTDPESDRAPSTVTITKGVVDESIRIVDENIRGAKEMTESARRVHQDLKQLLEFKQQQANGWESRYAMKLSEQGQRQNTIMLTFTIVTIIFLPLSFISSFFAIGIKEFPKDEETGNQAWPIAEVSAYMFGISVGVSLVILLFVLLFFARRSTSTKKFVTTSKQQLGLSRDKWRQDALSEQLDDHDDDPDDDTSSELSDDDEKDKLDGDGDGDGDDNTGREARGDAHPYAPLFNRWRWHSRIPGLRRLWLWGPYEVPAERRHNLRSQEQVEFDYPLHRLRYRVLYFLRNSLRPSREPEGPWYSFYNDGDGQHDDGGDNYDYDYNYDDDGDGNGEGNDSSGNGDGDGDDDTCHSIDERARREELEMDHHERVQERKDWLASLFGIRSSASKSRGPRDGEAGEDAASTTGGDNAALPESAGPGVSSLVASMFRKRNRQAGHDEERGPN</sequence>
<feature type="compositionally biased region" description="Basic and acidic residues" evidence="5">
    <location>
        <begin position="175"/>
        <end position="199"/>
    </location>
</feature>
<evidence type="ECO:0008006" key="9">
    <source>
        <dbReference type="Google" id="ProtNLM"/>
    </source>
</evidence>
<dbReference type="EMBL" id="JAULSN010000003">
    <property type="protein sequence ID" value="KAK3376056.1"/>
    <property type="molecule type" value="Genomic_DNA"/>
</dbReference>
<dbReference type="InterPro" id="IPR002523">
    <property type="entry name" value="MgTranspt_CorA/ZnTranspt_ZntB"/>
</dbReference>
<feature type="compositionally biased region" description="Basic and acidic residues" evidence="5">
    <location>
        <begin position="375"/>
        <end position="390"/>
    </location>
</feature>
<dbReference type="PANTHER" id="PTHR47685">
    <property type="entry name" value="MAGNESIUM TRANSPORT PROTEIN CORA"/>
    <property type="match status" value="1"/>
</dbReference>
<feature type="compositionally biased region" description="Basic and acidic residues" evidence="5">
    <location>
        <begin position="1635"/>
        <end position="1644"/>
    </location>
</feature>
<dbReference type="InterPro" id="IPR045863">
    <property type="entry name" value="CorA_TM1_TM2"/>
</dbReference>
<feature type="region of interest" description="Disordered" evidence="5">
    <location>
        <begin position="375"/>
        <end position="423"/>
    </location>
</feature>
<reference evidence="7" key="2">
    <citation type="submission" date="2023-06" db="EMBL/GenBank/DDBJ databases">
        <authorList>
            <consortium name="Lawrence Berkeley National Laboratory"/>
            <person name="Haridas S."/>
            <person name="Hensen N."/>
            <person name="Bonometti L."/>
            <person name="Westerberg I."/>
            <person name="Brannstrom I.O."/>
            <person name="Guillou S."/>
            <person name="Cros-Aarteil S."/>
            <person name="Calhoun S."/>
            <person name="Kuo A."/>
            <person name="Mondo S."/>
            <person name="Pangilinan J."/>
            <person name="Riley R."/>
            <person name="Labutti K."/>
            <person name="Andreopoulos B."/>
            <person name="Lipzen A."/>
            <person name="Chen C."/>
            <person name="Yanf M."/>
            <person name="Daum C."/>
            <person name="Ng V."/>
            <person name="Clum A."/>
            <person name="Steindorff A."/>
            <person name="Ohm R."/>
            <person name="Martin F."/>
            <person name="Silar P."/>
            <person name="Natvig D."/>
            <person name="Lalanne C."/>
            <person name="Gautier V."/>
            <person name="Ament-Velasquez S.L."/>
            <person name="Kruys A."/>
            <person name="Hutchinson M.I."/>
            <person name="Powell A.J."/>
            <person name="Barry K."/>
            <person name="Miller A.N."/>
            <person name="Grigoriev I.V."/>
            <person name="Debuchy R."/>
            <person name="Gladieux P."/>
            <person name="Thoren M.H."/>
            <person name="Johannesson H."/>
        </authorList>
    </citation>
    <scope>NUCLEOTIDE SEQUENCE</scope>
    <source>
        <strain evidence="7">CBS 958.72</strain>
    </source>
</reference>
<dbReference type="Proteomes" id="UP001287356">
    <property type="component" value="Unassembled WGS sequence"/>
</dbReference>
<accession>A0AAE0KGH6</accession>
<evidence type="ECO:0000256" key="1">
    <source>
        <dbReference type="ARBA" id="ARBA00004141"/>
    </source>
</evidence>
<proteinExistence type="predicted"/>
<dbReference type="PANTHER" id="PTHR47685:SF1">
    <property type="entry name" value="MAGNESIUM TRANSPORT PROTEIN CORA"/>
    <property type="match status" value="1"/>
</dbReference>
<dbReference type="Gene3D" id="1.20.58.340">
    <property type="entry name" value="Magnesium transport protein CorA, transmembrane region"/>
    <property type="match status" value="1"/>
</dbReference>
<comment type="subcellular location">
    <subcellularLocation>
        <location evidence="1">Membrane</location>
        <topology evidence="1">Multi-pass membrane protein</topology>
    </subcellularLocation>
</comment>
<reference evidence="7" key="1">
    <citation type="journal article" date="2023" name="Mol. Phylogenet. Evol.">
        <title>Genome-scale phylogeny and comparative genomics of the fungal order Sordariales.</title>
        <authorList>
            <person name="Hensen N."/>
            <person name="Bonometti L."/>
            <person name="Westerberg I."/>
            <person name="Brannstrom I.O."/>
            <person name="Guillou S."/>
            <person name="Cros-Aarteil S."/>
            <person name="Calhoun S."/>
            <person name="Haridas S."/>
            <person name="Kuo A."/>
            <person name="Mondo S."/>
            <person name="Pangilinan J."/>
            <person name="Riley R."/>
            <person name="LaButti K."/>
            <person name="Andreopoulos B."/>
            <person name="Lipzen A."/>
            <person name="Chen C."/>
            <person name="Yan M."/>
            <person name="Daum C."/>
            <person name="Ng V."/>
            <person name="Clum A."/>
            <person name="Steindorff A."/>
            <person name="Ohm R.A."/>
            <person name="Martin F."/>
            <person name="Silar P."/>
            <person name="Natvig D.O."/>
            <person name="Lalanne C."/>
            <person name="Gautier V."/>
            <person name="Ament-Velasquez S.L."/>
            <person name="Kruys A."/>
            <person name="Hutchinson M.I."/>
            <person name="Powell A.J."/>
            <person name="Barry K."/>
            <person name="Miller A.N."/>
            <person name="Grigoriev I.V."/>
            <person name="Debuchy R."/>
            <person name="Gladieux P."/>
            <person name="Hiltunen Thoren M."/>
            <person name="Johannesson H."/>
        </authorList>
    </citation>
    <scope>NUCLEOTIDE SEQUENCE</scope>
    <source>
        <strain evidence="7">CBS 958.72</strain>
    </source>
</reference>
<keyword evidence="3 6" id="KW-1133">Transmembrane helix</keyword>
<dbReference type="GO" id="GO:0046873">
    <property type="term" value="F:metal ion transmembrane transporter activity"/>
    <property type="evidence" value="ECO:0007669"/>
    <property type="project" value="InterPro"/>
</dbReference>
<dbReference type="InterPro" id="IPR036770">
    <property type="entry name" value="Ankyrin_rpt-contain_sf"/>
</dbReference>
<feature type="compositionally biased region" description="Basic and acidic residues" evidence="5">
    <location>
        <begin position="397"/>
        <end position="407"/>
    </location>
</feature>
<feature type="region of interest" description="Disordered" evidence="5">
    <location>
        <begin position="1495"/>
        <end position="1550"/>
    </location>
</feature>
<dbReference type="Gene3D" id="1.25.40.20">
    <property type="entry name" value="Ankyrin repeat-containing domain"/>
    <property type="match status" value="1"/>
</dbReference>
<dbReference type="SMART" id="SM00248">
    <property type="entry name" value="ANK"/>
    <property type="match status" value="2"/>
</dbReference>
<feature type="region of interest" description="Disordered" evidence="5">
    <location>
        <begin position="80"/>
        <end position="144"/>
    </location>
</feature>
<feature type="region of interest" description="Disordered" evidence="5">
    <location>
        <begin position="1583"/>
        <end position="1644"/>
    </location>
</feature>
<protein>
    <recommendedName>
        <fullName evidence="9">Ankyrin repeat protein</fullName>
    </recommendedName>
</protein>
<evidence type="ECO:0000256" key="4">
    <source>
        <dbReference type="ARBA" id="ARBA00023136"/>
    </source>
</evidence>
<dbReference type="SUPFAM" id="SSF48403">
    <property type="entry name" value="Ankyrin repeat"/>
    <property type="match status" value="1"/>
</dbReference>
<feature type="region of interest" description="Disordered" evidence="5">
    <location>
        <begin position="710"/>
        <end position="729"/>
    </location>
</feature>
<feature type="compositionally biased region" description="Basic and acidic residues" evidence="5">
    <location>
        <begin position="235"/>
        <end position="252"/>
    </location>
</feature>
<feature type="region of interest" description="Disordered" evidence="5">
    <location>
        <begin position="1376"/>
        <end position="1422"/>
    </location>
</feature>
<dbReference type="SUPFAM" id="SSF144083">
    <property type="entry name" value="Magnesium transport protein CorA, transmembrane region"/>
    <property type="match status" value="1"/>
</dbReference>
<keyword evidence="8" id="KW-1185">Reference proteome</keyword>
<name>A0AAE0KGH6_9PEZI</name>
<feature type="compositionally biased region" description="Acidic residues" evidence="5">
    <location>
        <begin position="1514"/>
        <end position="1529"/>
    </location>
</feature>
<feature type="transmembrane region" description="Helical" evidence="6">
    <location>
        <begin position="1325"/>
        <end position="1347"/>
    </location>
</feature>
<feature type="region of interest" description="Disordered" evidence="5">
    <location>
        <begin position="32"/>
        <end position="51"/>
    </location>
</feature>
<evidence type="ECO:0000256" key="5">
    <source>
        <dbReference type="SAM" id="MobiDB-lite"/>
    </source>
</evidence>
<dbReference type="InterPro" id="IPR002110">
    <property type="entry name" value="Ankyrin_rpt"/>
</dbReference>
<dbReference type="GO" id="GO:0016020">
    <property type="term" value="C:membrane"/>
    <property type="evidence" value="ECO:0007669"/>
    <property type="project" value="UniProtKB-SubCell"/>
</dbReference>
<dbReference type="Pfam" id="PF01544">
    <property type="entry name" value="CorA"/>
    <property type="match status" value="1"/>
</dbReference>
<organism evidence="7 8">
    <name type="scientific">Lasiosphaeria ovina</name>
    <dbReference type="NCBI Taxonomy" id="92902"/>
    <lineage>
        <taxon>Eukaryota</taxon>
        <taxon>Fungi</taxon>
        <taxon>Dikarya</taxon>
        <taxon>Ascomycota</taxon>
        <taxon>Pezizomycotina</taxon>
        <taxon>Sordariomycetes</taxon>
        <taxon>Sordariomycetidae</taxon>
        <taxon>Sordariales</taxon>
        <taxon>Lasiosphaeriaceae</taxon>
        <taxon>Lasiosphaeria</taxon>
    </lineage>
</organism>
<evidence type="ECO:0000313" key="8">
    <source>
        <dbReference type="Proteomes" id="UP001287356"/>
    </source>
</evidence>
<feature type="compositionally biased region" description="Acidic residues" evidence="5">
    <location>
        <begin position="1379"/>
        <end position="1400"/>
    </location>
</feature>
<evidence type="ECO:0000313" key="7">
    <source>
        <dbReference type="EMBL" id="KAK3376056.1"/>
    </source>
</evidence>
<evidence type="ECO:0000256" key="6">
    <source>
        <dbReference type="SAM" id="Phobius"/>
    </source>
</evidence>
<evidence type="ECO:0000256" key="2">
    <source>
        <dbReference type="ARBA" id="ARBA00022692"/>
    </source>
</evidence>
<dbReference type="InterPro" id="IPR050829">
    <property type="entry name" value="CorA_MIT"/>
</dbReference>
<feature type="transmembrane region" description="Helical" evidence="6">
    <location>
        <begin position="1279"/>
        <end position="1304"/>
    </location>
</feature>
<keyword evidence="4 6" id="KW-0472">Membrane</keyword>